<sequence>MTNVPPPSNEPESNSNEQPESPPPRRSRRRRWLIGISIILLVGIAGGMGFAWYFIQQMLAPLVARNLTQLLQRPVEIGEVERFSLTGLRFDSAALPPTDTEPDRASIEAVEVQYDLLPLIFDRRLELNVTLIEPDVYIEQAVDGSWMPLELKEQGEPGPIEVDLQQLGVRNAEVQLVPRSTEGKQQSPVAIAIPQGSSQFLQDNDIIRFDVQGEIASGGTFNLQGEHLFPTSATHLQVDGQNVKASTLDRLIPLPLDVNAGNVGGDLEITIKPDQPLQFLGNATLNNVTAQVPQLPQAFANTNGRLRFKETTIRLEDVTTQFGQIPVTANGSVDLETGFNLTAQTQAVQIKTVLQTFNLEETPVPLSGEVKAALLVTGSLTQPLVKGEAVTTKPTQIDRVTFSTISTDFTLTTPAQPQDPTRLAVRNLQAQPAIGGKITGEGVIELGEKGGLQFNLQANNLPTTALAKTYNTTLPIPVGNLSGTAKIFGPLDNPQNIRATGRATVQAAGGTVTATNLQVLDNRLTALVQAQGVELSQLADVPSQFQGTVAGQFTLSTPLDQFALSQIRAQGKGRLSLAGGTIGVENIQLSQGRWRANVDANGVQLGELAPQIPDALQEPINATFALSGSLADPSVSGISGIGQVALTAAGGRINLEEVTLDKGRWQARIDANRIQLAEFAPQLPPQLESPFSGTFVASGSLDEFSPSAINVAGEGQLNVGGGTVQVSNLDVNAGRWQATVAANRVGLAGVVPQLPSQLSGNLTGIMNLSGSLDQLALETIRGDGNALINLAGGVVRARDINLAAGRWQADVQAAGLELARLAPELPPQFAGVLAGNFDLSGSLEKVALDQIQAQGQGRLAVAGGTVRATGVQLNNGTLQAKLNPQGIELARFGEQLSGTLSGNVDVSTSLETLTPEAIARSLTAAGQLRFSQGFALIDRPVNTTFRWTGQGIDLQQLTAEGLSASGFIGVNPAQLDQGIGAVGNFNLDVAANNLDLAELSAYLPPAAADVDVDVAGLADFTGTIVGTVTNPRVQGNLELEDFAVSGLTFEEELAGSVTFIPGEGVDLDLQGETDQIEVALGSDYLPVSFNIRRGDAIATGTRQGNVLRVNTENIPIALIKDIAPVPVALETQPLVGDISGEVAINLNTFDVALDQVELTGPIFGSRLPGEAAPGENLYSLSGRITQTPTGPEFQGTLNIEQGQLETLVAGLQLIDLTTTPPTTPTAPLDIAQVGMPQAKLQTQLRRLSEIETLLRQRQQAEEEAEILPDLEELDGTFSGTVRISGSLASGINAKFDIEGQDWEWGDYQVNQATLQGSFQEGVLTLLPVTLRSGESFATFSGAIGGETQSGQLRLENFPIALIRDVVDLPPAIGPISGSLDATATLSGSLANPQARGSVTVTDATLNQEAIETLQGSFSYSDARLRFLAESIPTDEGEPQLVVQGSIPYQLPVPDAIAPESEVLRLSVNVEDEGLALLNILTRQQVVWRGGTGSVNLDIQGSFDQEEGRPRGVRAQGTAIVEGATIASQALPEPLTDVTGEIEFNFDRVDVNSLTANYGGGQITAAGTLPISQPIPQPNPLTVNIGELAINLKALYRGQIQQSQVVLTGTALNPTIGGEINLVDGTVPLPEQDGSAGTAVGTGGNTEEGIVFEFNDLKITLVEDIQIRKAPILNFLAEGTLIVNGTLEDLRPDGVIQLTRGQVNLFTTQFRLARGHENTAEFIPGQGLDPYLNVRLVTSVAEATQRRLPTNAQTAEIADVPDFELGAVQTVRVIAQVEGPASQLEDRLELTSTPARSEAEIVAMLGGGFVDTLGRGNSTLGLANLAGSAVLGPVGNFIADALPLSEFRLFPTIIPDDEERASSLGFAAEAGVDITQNFSVSVLKELTTGEPFQYNLRYRLNDNVLLRGGTDFSGDSRAIIEYRRRF</sequence>
<dbReference type="Pfam" id="PF04357">
    <property type="entry name" value="TamB"/>
    <property type="match status" value="1"/>
</dbReference>
<keyword evidence="4 6" id="KW-0472">Membrane</keyword>
<dbReference type="PANTHER" id="PTHR34457">
    <property type="entry name" value="EMBRYO DEFECTIVE 2410"/>
    <property type="match status" value="1"/>
</dbReference>
<evidence type="ECO:0000256" key="4">
    <source>
        <dbReference type="ARBA" id="ARBA00023136"/>
    </source>
</evidence>
<feature type="domain" description="Translocation and assembly module TamB C-terminal" evidence="7">
    <location>
        <begin position="1553"/>
        <end position="1925"/>
    </location>
</feature>
<evidence type="ECO:0000256" key="3">
    <source>
        <dbReference type="ARBA" id="ARBA00022989"/>
    </source>
</evidence>
<keyword evidence="2 6" id="KW-0812">Transmembrane</keyword>
<organism evidence="8 9">
    <name type="scientific">Coleofasciculus chthonoplastes PCC 7420</name>
    <dbReference type="NCBI Taxonomy" id="118168"/>
    <lineage>
        <taxon>Bacteria</taxon>
        <taxon>Bacillati</taxon>
        <taxon>Cyanobacteriota</taxon>
        <taxon>Cyanophyceae</taxon>
        <taxon>Coleofasciculales</taxon>
        <taxon>Coleofasciculaceae</taxon>
        <taxon>Coleofasciculus</taxon>
    </lineage>
</organism>
<evidence type="ECO:0000313" key="9">
    <source>
        <dbReference type="Proteomes" id="UP000003835"/>
    </source>
</evidence>
<dbReference type="RefSeq" id="WP_006098863.1">
    <property type="nucleotide sequence ID" value="NZ_DS989843.1"/>
</dbReference>
<feature type="region of interest" description="Disordered" evidence="5">
    <location>
        <begin position="1"/>
        <end position="27"/>
    </location>
</feature>
<proteinExistence type="predicted"/>
<keyword evidence="9" id="KW-1185">Reference proteome</keyword>
<dbReference type="PANTHER" id="PTHR34457:SF3">
    <property type="entry name" value="PROTEIN TIC236, CHLOROPLASTIC"/>
    <property type="match status" value="1"/>
</dbReference>
<evidence type="ECO:0000259" key="7">
    <source>
        <dbReference type="Pfam" id="PF04357"/>
    </source>
</evidence>
<evidence type="ECO:0000256" key="1">
    <source>
        <dbReference type="ARBA" id="ARBA00004167"/>
    </source>
</evidence>
<name>B4VJX7_9CYAN</name>
<comment type="subcellular location">
    <subcellularLocation>
        <location evidence="1">Membrane</location>
        <topology evidence="1">Single-pass membrane protein</topology>
    </subcellularLocation>
</comment>
<dbReference type="InterPro" id="IPR053022">
    <property type="entry name" value="Chloroplast_translocon_comp"/>
</dbReference>
<dbReference type="STRING" id="118168.MC7420_2926"/>
<dbReference type="EMBL" id="DS989843">
    <property type="protein sequence ID" value="EDX77602.1"/>
    <property type="molecule type" value="Genomic_DNA"/>
</dbReference>
<protein>
    <recommendedName>
        <fullName evidence="7">Translocation and assembly module TamB C-terminal domain-containing protein</fullName>
    </recommendedName>
</protein>
<keyword evidence="3 6" id="KW-1133">Transmembrane helix</keyword>
<feature type="compositionally biased region" description="Low complexity" evidence="5">
    <location>
        <begin position="10"/>
        <end position="19"/>
    </location>
</feature>
<dbReference type="eggNOG" id="COG2982">
    <property type="taxonomic scope" value="Bacteria"/>
</dbReference>
<evidence type="ECO:0000256" key="2">
    <source>
        <dbReference type="ARBA" id="ARBA00022692"/>
    </source>
</evidence>
<dbReference type="GO" id="GO:0005886">
    <property type="term" value="C:plasma membrane"/>
    <property type="evidence" value="ECO:0007669"/>
    <property type="project" value="InterPro"/>
</dbReference>
<evidence type="ECO:0000256" key="6">
    <source>
        <dbReference type="SAM" id="Phobius"/>
    </source>
</evidence>
<evidence type="ECO:0000256" key="5">
    <source>
        <dbReference type="SAM" id="MobiDB-lite"/>
    </source>
</evidence>
<dbReference type="GO" id="GO:0009306">
    <property type="term" value="P:protein secretion"/>
    <property type="evidence" value="ECO:0007669"/>
    <property type="project" value="InterPro"/>
</dbReference>
<dbReference type="OrthoDB" id="536281at2"/>
<evidence type="ECO:0000313" key="8">
    <source>
        <dbReference type="EMBL" id="EDX77602.1"/>
    </source>
</evidence>
<dbReference type="Proteomes" id="UP000003835">
    <property type="component" value="Unassembled WGS sequence"/>
</dbReference>
<accession>B4VJX7</accession>
<dbReference type="eggNOG" id="COG2911">
    <property type="taxonomic scope" value="Bacteria"/>
</dbReference>
<feature type="transmembrane region" description="Helical" evidence="6">
    <location>
        <begin position="32"/>
        <end position="55"/>
    </location>
</feature>
<gene>
    <name evidence="8" type="ORF">MC7420_2926</name>
</gene>
<dbReference type="InterPro" id="IPR007452">
    <property type="entry name" value="TamB_C"/>
</dbReference>
<dbReference type="HOGENOM" id="CLU_001223_0_0_3"/>
<reference evidence="8 9" key="1">
    <citation type="submission" date="2008-07" db="EMBL/GenBank/DDBJ databases">
        <authorList>
            <person name="Tandeau de Marsac N."/>
            <person name="Ferriera S."/>
            <person name="Johnson J."/>
            <person name="Kravitz S."/>
            <person name="Beeson K."/>
            <person name="Sutton G."/>
            <person name="Rogers Y.-H."/>
            <person name="Friedman R."/>
            <person name="Frazier M."/>
            <person name="Venter J.C."/>
        </authorList>
    </citation>
    <scope>NUCLEOTIDE SEQUENCE [LARGE SCALE GENOMIC DNA]</scope>
    <source>
        <strain evidence="8 9">PCC 7420</strain>
    </source>
</reference>